<dbReference type="AlphaFoldDB" id="A0A9X9AA12"/>
<dbReference type="InterPro" id="IPR045851">
    <property type="entry name" value="AMP-bd_C_sf"/>
</dbReference>
<protein>
    <submittedName>
        <fullName evidence="2">Acyl-CoA synthetase</fullName>
    </submittedName>
</protein>
<accession>A0A9X9AA12</accession>
<evidence type="ECO:0000313" key="2">
    <source>
        <dbReference type="EMBL" id="TKJ04547.1"/>
    </source>
</evidence>
<name>A0A9X9AA12_BACCE</name>
<dbReference type="Gene3D" id="3.30.300.30">
    <property type="match status" value="1"/>
</dbReference>
<feature type="non-terminal residue" evidence="2">
    <location>
        <position position="1"/>
    </location>
</feature>
<dbReference type="EMBL" id="SZOH01000646">
    <property type="protein sequence ID" value="TKJ04547.1"/>
    <property type="molecule type" value="Genomic_DNA"/>
</dbReference>
<dbReference type="Proteomes" id="UP000308444">
    <property type="component" value="Unassembled WGS sequence"/>
</dbReference>
<gene>
    <name evidence="2" type="ORF">FC695_11090</name>
</gene>
<dbReference type="Pfam" id="PF13193">
    <property type="entry name" value="AMP-binding_C"/>
    <property type="match status" value="1"/>
</dbReference>
<comment type="caution">
    <text evidence="2">The sequence shown here is derived from an EMBL/GenBank/DDBJ whole genome shotgun (WGS) entry which is preliminary data.</text>
</comment>
<dbReference type="SUPFAM" id="SSF56801">
    <property type="entry name" value="Acetyl-CoA synthetase-like"/>
    <property type="match status" value="1"/>
</dbReference>
<reference evidence="2 3" key="1">
    <citation type="journal article" date="2019" name="Environ. Microbiol.">
        <title>An active ?-lactamase is a part of an orchestrated cell wall stress resistance network of Bacillus subtilis and related rhizosphere species.</title>
        <authorList>
            <person name="Bucher T."/>
            <person name="Keren-Paz A."/>
            <person name="Hausser J."/>
            <person name="Olender T."/>
            <person name="Cytryn E."/>
            <person name="Kolodkin-Gal I."/>
        </authorList>
    </citation>
    <scope>NUCLEOTIDE SEQUENCE [LARGE SCALE GENOMIC DNA]</scope>
    <source>
        <strain evidence="2 3">I32</strain>
    </source>
</reference>
<dbReference type="InterPro" id="IPR025110">
    <property type="entry name" value="AMP-bd_C"/>
</dbReference>
<feature type="domain" description="AMP-binding enzyme C-terminal" evidence="1">
    <location>
        <begin position="1"/>
        <end position="58"/>
    </location>
</feature>
<organism evidence="2 3">
    <name type="scientific">Bacillus cereus</name>
    <dbReference type="NCBI Taxonomy" id="1396"/>
    <lineage>
        <taxon>Bacteria</taxon>
        <taxon>Bacillati</taxon>
        <taxon>Bacillota</taxon>
        <taxon>Bacilli</taxon>
        <taxon>Bacillales</taxon>
        <taxon>Bacillaceae</taxon>
        <taxon>Bacillus</taxon>
        <taxon>Bacillus cereus group</taxon>
    </lineage>
</organism>
<evidence type="ECO:0000313" key="3">
    <source>
        <dbReference type="Proteomes" id="UP000308444"/>
    </source>
</evidence>
<evidence type="ECO:0000259" key="1">
    <source>
        <dbReference type="Pfam" id="PF13193"/>
    </source>
</evidence>
<sequence>AIVYRGKHPVMGEIVKAKVISHVDPVKIREWCIQHLPSYKVPYEIESVNEIPKNKTGKVSRRLLEMGEVIT</sequence>
<proteinExistence type="predicted"/>